<gene>
    <name evidence="1" type="ORF">FXF03_02090</name>
</gene>
<evidence type="ECO:0000313" key="1">
    <source>
        <dbReference type="EMBL" id="TXX67391.1"/>
    </source>
</evidence>
<dbReference type="Proteomes" id="UP000323819">
    <property type="component" value="Unassembled WGS sequence"/>
</dbReference>
<proteinExistence type="predicted"/>
<sequence length="135" mass="15454">MIKKLALALFNRTSVPERKGKFVDYSEMVQALVKLERVLIMLERLSKETAHFKQNKQKSEVVYNLISEETKNLKHLSLKKLPEPVLRKIAFINMVFFLLGQIDADSSMSVEEKNANSLGVLVSNFGNYSAYLKCQ</sequence>
<name>A0ABD7STW9_VIBCL</name>
<reference evidence="1 2" key="1">
    <citation type="submission" date="2019-06" db="EMBL/GenBank/DDBJ databases">
        <title>Vibrio cholerae phylogeny based on whole-genome sequencing reveals genetic diversity and population strucutre.</title>
        <authorList>
            <person name="Zhiqiu Y."/>
            <person name="Bin L."/>
            <person name="Lingyan J."/>
        </authorList>
    </citation>
    <scope>NUCLEOTIDE SEQUENCE [LARGE SCALE GENOMIC DNA]</scope>
    <source>
        <strain evidence="1 2">N2814</strain>
    </source>
</reference>
<dbReference type="RefSeq" id="WP_148521532.1">
    <property type="nucleotide sequence ID" value="NZ_JAILXN010000001.1"/>
</dbReference>
<dbReference type="EMBL" id="VSIJ01000005">
    <property type="protein sequence ID" value="TXX67391.1"/>
    <property type="molecule type" value="Genomic_DNA"/>
</dbReference>
<dbReference type="AlphaFoldDB" id="A0ABD7STW9"/>
<comment type="caution">
    <text evidence="1">The sequence shown here is derived from an EMBL/GenBank/DDBJ whole genome shotgun (WGS) entry which is preliminary data.</text>
</comment>
<protein>
    <submittedName>
        <fullName evidence="1">Uncharacterized protein</fullName>
    </submittedName>
</protein>
<organism evidence="1 2">
    <name type="scientific">Vibrio cholerae</name>
    <dbReference type="NCBI Taxonomy" id="666"/>
    <lineage>
        <taxon>Bacteria</taxon>
        <taxon>Pseudomonadati</taxon>
        <taxon>Pseudomonadota</taxon>
        <taxon>Gammaproteobacteria</taxon>
        <taxon>Vibrionales</taxon>
        <taxon>Vibrionaceae</taxon>
        <taxon>Vibrio</taxon>
    </lineage>
</organism>
<evidence type="ECO:0000313" key="2">
    <source>
        <dbReference type="Proteomes" id="UP000323819"/>
    </source>
</evidence>
<accession>A0ABD7STW9</accession>